<proteinExistence type="predicted"/>
<gene>
    <name evidence="2" type="ORF">DSPE1174_LOCUS8306</name>
</gene>
<dbReference type="EMBL" id="HBGS01015841">
    <property type="protein sequence ID" value="CAD9399755.1"/>
    <property type="molecule type" value="Transcribed_RNA"/>
</dbReference>
<dbReference type="AlphaFoldDB" id="A0A7S2BKJ5"/>
<accession>A0A7S2BKJ5</accession>
<sequence length="273" mass="30318">MMNSYAVAVALSLAALQGVAPFTLRTRAPRMAPVAMNVPRGWGINDVSPDNSLVQRIEGNTRKTWSFNDIKKDRVQVVLESEGRPVNADIQLWIGPDWTPFSLKTYSEDGKLRPIRTLVGTRNKAAMIEVQNQGEKVFPVLAAANYASEDMTKLPAEIPATTEGVRIQGNALHSWPIPEGSKQIEVVLHTDGKQLNAKIELLNAPNNPKQVYEVFTNNGDLNRLVVCFDVPDPVATIRIKNIAKLEFPCYAYINELETDPRASLPGKEGTWWQ</sequence>
<reference evidence="2" key="1">
    <citation type="submission" date="2021-01" db="EMBL/GenBank/DDBJ databases">
        <authorList>
            <person name="Corre E."/>
            <person name="Pelletier E."/>
            <person name="Niang G."/>
            <person name="Scheremetjew M."/>
            <person name="Finn R."/>
            <person name="Kale V."/>
            <person name="Holt S."/>
            <person name="Cochrane G."/>
            <person name="Meng A."/>
            <person name="Brown T."/>
            <person name="Cohen L."/>
        </authorList>
    </citation>
    <scope>NUCLEOTIDE SEQUENCE</scope>
    <source>
        <strain evidence="2">CCMP1381</strain>
    </source>
</reference>
<dbReference type="InterPro" id="IPR057491">
    <property type="entry name" value="DiatomPyrShell"/>
</dbReference>
<evidence type="ECO:0000256" key="1">
    <source>
        <dbReference type="SAM" id="SignalP"/>
    </source>
</evidence>
<protein>
    <submittedName>
        <fullName evidence="2">Uncharacterized protein</fullName>
    </submittedName>
</protein>
<feature type="signal peptide" evidence="1">
    <location>
        <begin position="1"/>
        <end position="21"/>
    </location>
</feature>
<name>A0A7S2BKJ5_9STRA</name>
<feature type="chain" id="PRO_5031445426" evidence="1">
    <location>
        <begin position="22"/>
        <end position="273"/>
    </location>
</feature>
<organism evidence="2">
    <name type="scientific">Octactis speculum</name>
    <dbReference type="NCBI Taxonomy" id="3111310"/>
    <lineage>
        <taxon>Eukaryota</taxon>
        <taxon>Sar</taxon>
        <taxon>Stramenopiles</taxon>
        <taxon>Ochrophyta</taxon>
        <taxon>Dictyochophyceae</taxon>
        <taxon>Dictyochales</taxon>
        <taxon>Dictyochaceae</taxon>
        <taxon>Octactis</taxon>
    </lineage>
</organism>
<dbReference type="Pfam" id="PF25192">
    <property type="entry name" value="DiatomPyrShell"/>
    <property type="match status" value="1"/>
</dbReference>
<keyword evidence="1" id="KW-0732">Signal</keyword>
<evidence type="ECO:0000313" key="2">
    <source>
        <dbReference type="EMBL" id="CAD9399755.1"/>
    </source>
</evidence>